<dbReference type="EMBL" id="LAZR01025124">
    <property type="protein sequence ID" value="KKL72910.1"/>
    <property type="molecule type" value="Genomic_DNA"/>
</dbReference>
<name>A0A0F9GU80_9ZZZZ</name>
<reference evidence="2" key="1">
    <citation type="journal article" date="2015" name="Nature">
        <title>Complex archaea that bridge the gap between prokaryotes and eukaryotes.</title>
        <authorList>
            <person name="Spang A."/>
            <person name="Saw J.H."/>
            <person name="Jorgensen S.L."/>
            <person name="Zaremba-Niedzwiedzka K."/>
            <person name="Martijn J."/>
            <person name="Lind A.E."/>
            <person name="van Eijk R."/>
            <person name="Schleper C."/>
            <person name="Guy L."/>
            <person name="Ettema T.J."/>
        </authorList>
    </citation>
    <scope>NUCLEOTIDE SEQUENCE</scope>
</reference>
<gene>
    <name evidence="2" type="ORF">LCGC14_2080200</name>
</gene>
<proteinExistence type="predicted"/>
<sequence length="74" mass="8622">MSLKKFLRRLERKRIISRKPHPAIPFVLAFVSLTLGLLVLQLNINMIFSYAFFFLAGFSFVFAVLHLIVVRILE</sequence>
<evidence type="ECO:0000256" key="1">
    <source>
        <dbReference type="SAM" id="Phobius"/>
    </source>
</evidence>
<keyword evidence="1" id="KW-1133">Transmembrane helix</keyword>
<keyword evidence="1" id="KW-0472">Membrane</keyword>
<dbReference type="AlphaFoldDB" id="A0A0F9GU80"/>
<feature type="transmembrane region" description="Helical" evidence="1">
    <location>
        <begin position="50"/>
        <end position="73"/>
    </location>
</feature>
<feature type="transmembrane region" description="Helical" evidence="1">
    <location>
        <begin position="21"/>
        <end position="44"/>
    </location>
</feature>
<accession>A0A0F9GU80</accession>
<protein>
    <submittedName>
        <fullName evidence="2">Uncharacterized protein</fullName>
    </submittedName>
</protein>
<comment type="caution">
    <text evidence="2">The sequence shown here is derived from an EMBL/GenBank/DDBJ whole genome shotgun (WGS) entry which is preliminary data.</text>
</comment>
<organism evidence="2">
    <name type="scientific">marine sediment metagenome</name>
    <dbReference type="NCBI Taxonomy" id="412755"/>
    <lineage>
        <taxon>unclassified sequences</taxon>
        <taxon>metagenomes</taxon>
        <taxon>ecological metagenomes</taxon>
    </lineage>
</organism>
<evidence type="ECO:0000313" key="2">
    <source>
        <dbReference type="EMBL" id="KKL72910.1"/>
    </source>
</evidence>
<keyword evidence="1" id="KW-0812">Transmembrane</keyword>